<gene>
    <name evidence="1" type="ORF">J1N35_041841</name>
</gene>
<evidence type="ECO:0000313" key="1">
    <source>
        <dbReference type="EMBL" id="KAH1040098.1"/>
    </source>
</evidence>
<dbReference type="Proteomes" id="UP000828251">
    <property type="component" value="Unassembled WGS sequence"/>
</dbReference>
<organism evidence="1 2">
    <name type="scientific">Gossypium stocksii</name>
    <dbReference type="NCBI Taxonomy" id="47602"/>
    <lineage>
        <taxon>Eukaryota</taxon>
        <taxon>Viridiplantae</taxon>
        <taxon>Streptophyta</taxon>
        <taxon>Embryophyta</taxon>
        <taxon>Tracheophyta</taxon>
        <taxon>Spermatophyta</taxon>
        <taxon>Magnoliopsida</taxon>
        <taxon>eudicotyledons</taxon>
        <taxon>Gunneridae</taxon>
        <taxon>Pentapetalae</taxon>
        <taxon>rosids</taxon>
        <taxon>malvids</taxon>
        <taxon>Malvales</taxon>
        <taxon>Malvaceae</taxon>
        <taxon>Malvoideae</taxon>
        <taxon>Gossypium</taxon>
    </lineage>
</organism>
<dbReference type="EMBL" id="JAIQCV010000012">
    <property type="protein sequence ID" value="KAH1040098.1"/>
    <property type="molecule type" value="Genomic_DNA"/>
</dbReference>
<evidence type="ECO:0000313" key="2">
    <source>
        <dbReference type="Proteomes" id="UP000828251"/>
    </source>
</evidence>
<comment type="caution">
    <text evidence="1">The sequence shown here is derived from an EMBL/GenBank/DDBJ whole genome shotgun (WGS) entry which is preliminary data.</text>
</comment>
<accession>A0A9D3UGP9</accession>
<keyword evidence="2" id="KW-1185">Reference proteome</keyword>
<protein>
    <submittedName>
        <fullName evidence="1">Uncharacterized protein</fullName>
    </submittedName>
</protein>
<name>A0A9D3UGP9_9ROSI</name>
<proteinExistence type="predicted"/>
<dbReference type="AlphaFoldDB" id="A0A9D3UGP9"/>
<reference evidence="1 2" key="1">
    <citation type="journal article" date="2021" name="Plant Biotechnol. J.">
        <title>Multi-omics assisted identification of the key and species-specific regulatory components of drought-tolerant mechanisms in Gossypium stocksii.</title>
        <authorList>
            <person name="Yu D."/>
            <person name="Ke L."/>
            <person name="Zhang D."/>
            <person name="Wu Y."/>
            <person name="Sun Y."/>
            <person name="Mei J."/>
            <person name="Sun J."/>
            <person name="Sun Y."/>
        </authorList>
    </citation>
    <scope>NUCLEOTIDE SEQUENCE [LARGE SCALE GENOMIC DNA]</scope>
    <source>
        <strain evidence="2">cv. E1</strain>
        <tissue evidence="1">Leaf</tissue>
    </source>
</reference>
<sequence>MSLFYQYFPHKYIYLLPCNLCLVSEESKQNEVDWHVCRNFIYSMRLYLGTLMSICKQDGSFRWPPCPVIRKKTFIVLLERYQPSLSKLESTFGFWGSKVRYEIT</sequence>